<feature type="transmembrane region" description="Helical" evidence="1">
    <location>
        <begin position="430"/>
        <end position="459"/>
    </location>
</feature>
<feature type="transmembrane region" description="Helical" evidence="1">
    <location>
        <begin position="838"/>
        <end position="857"/>
    </location>
</feature>
<feature type="transmembrane region" description="Helical" evidence="1">
    <location>
        <begin position="345"/>
        <end position="364"/>
    </location>
</feature>
<dbReference type="GO" id="GO:0005886">
    <property type="term" value="C:plasma membrane"/>
    <property type="evidence" value="ECO:0007669"/>
    <property type="project" value="TreeGrafter"/>
</dbReference>
<dbReference type="PANTHER" id="PTHR32063">
    <property type="match status" value="1"/>
</dbReference>
<evidence type="ECO:0000313" key="3">
    <source>
        <dbReference type="Proteomes" id="UP000027059"/>
    </source>
</evidence>
<evidence type="ECO:0000256" key="1">
    <source>
        <dbReference type="SAM" id="Phobius"/>
    </source>
</evidence>
<feature type="transmembrane region" description="Helical" evidence="1">
    <location>
        <begin position="864"/>
        <end position="884"/>
    </location>
</feature>
<dbReference type="EMBL" id="CP007243">
    <property type="protein sequence ID" value="AIA31258.1"/>
    <property type="molecule type" value="Genomic_DNA"/>
</dbReference>
<dbReference type="Gene3D" id="1.20.1640.10">
    <property type="entry name" value="Multidrug efflux transporter AcrB transmembrane domain"/>
    <property type="match status" value="2"/>
</dbReference>
<organism evidence="2 3">
    <name type="scientific">Leptospirillum ferriphilum YSK</name>
    <dbReference type="NCBI Taxonomy" id="1441628"/>
    <lineage>
        <taxon>Bacteria</taxon>
        <taxon>Pseudomonadati</taxon>
        <taxon>Nitrospirota</taxon>
        <taxon>Nitrospiria</taxon>
        <taxon>Nitrospirales</taxon>
        <taxon>Nitrospiraceae</taxon>
        <taxon>Leptospirillum</taxon>
    </lineage>
</organism>
<feature type="transmembrane region" description="Helical" evidence="1">
    <location>
        <begin position="371"/>
        <end position="391"/>
    </location>
</feature>
<feature type="transmembrane region" description="Helical" evidence="1">
    <location>
        <begin position="506"/>
        <end position="529"/>
    </location>
</feature>
<proteinExistence type="predicted"/>
<accession>A0A059XWN0</accession>
<keyword evidence="1" id="KW-0812">Transmembrane</keyword>
<dbReference type="Proteomes" id="UP000027059">
    <property type="component" value="Chromosome"/>
</dbReference>
<dbReference type="InterPro" id="IPR027463">
    <property type="entry name" value="AcrB_DN_DC_subdom"/>
</dbReference>
<feature type="transmembrane region" description="Helical" evidence="1">
    <location>
        <begin position="465"/>
        <end position="485"/>
    </location>
</feature>
<dbReference type="SUPFAM" id="SSF82693">
    <property type="entry name" value="Multidrug efflux transporter AcrB pore domain, PN1, PN2, PC1 and PC2 subdomains"/>
    <property type="match status" value="3"/>
</dbReference>
<keyword evidence="3" id="KW-1185">Reference proteome</keyword>
<dbReference type="RefSeq" id="WP_038506368.1">
    <property type="nucleotide sequence ID" value="NZ_CP007243.1"/>
</dbReference>
<feature type="transmembrane region" description="Helical" evidence="1">
    <location>
        <begin position="397"/>
        <end position="418"/>
    </location>
</feature>
<gene>
    <name evidence="2" type="ORF">Y981_12485</name>
</gene>
<feature type="transmembrane region" description="Helical" evidence="1">
    <location>
        <begin position="21"/>
        <end position="43"/>
    </location>
</feature>
<dbReference type="OrthoDB" id="9758297at2"/>
<dbReference type="PANTHER" id="PTHR32063:SF0">
    <property type="entry name" value="SWARMING MOTILITY PROTEIN SWRC"/>
    <property type="match status" value="1"/>
</dbReference>
<sequence>MTDTSDLQKEKGISVFFNRLQGWRFFSLLLTCVLAFLAGIHAMRMPTAIYPSIDFPRVSVIVLSPNIPFHDMESRITRPVGMALRSVRGVQEVRSRTMQGSAEFFLKFSWNAPMRMALPRIGQAIDRVRSDLPVGTQIRALRMYPSDTPVLGIAFCGPPEKMMQMTEITRYRIIPFLSNLPGVWKAEMVGGKTREVHVEVDPYKLSGVHRTMQDVMDALAFENRIGVVGRRSGFHRLKTIQVNDIFSRPEDIRSLFIPGNIPVPLREVATIREGIRPSDLWVRVSANASSAILLQVFRAHGGNAITIRQEILQNWKNLQHLLPPGISVRIYYDQGALAESAVKHVVFALLTGLSVSLGVVFLFLRRSRPMLIMAGLMPPIFLISLGILDYWGASINLMSLGGMAAALGLVIDDFIVVVEGGRFRERLMRLLPAFILSGLLTIVAIVPLFGIGGLVGAFFKPLAEAFVTLLVVSLLVNTFVTPFYLNPPDRTPDSSESQSRELFFRVNTHAVLFILILFSFLMVFSLRYLSTNFMPRMDEGSFVLNFHAPPGMSLDDTDRIVDRMEKKILSSPMVVAESRRLGAEMGFFITEPNKGDIVVRLSPDRKESIFSVMDHLRNWIHQHEPEMDIDFSQVLEDALGDLIGVQAPIVVQVHGQNRKVLLAWAPRIQEKLSRIPGIVDPHLSVRPMLSALDIQVDRKRAALFGLTPDSVIRDLRTDFLGSRATTIIESGIPENVRVLYPAAYSPDKASLGRIPLVLPSGILPLSQVAVVQQPSPDFEEEDLNLSPVLTIEGRLRGRNLGKTIQEIRTSLASLPLPTSVWLTYSGAWSEEQKSFRDLSVALSGGFLLVLTLLVGVFRSWTSPLAIFLAICFSLLCALFALTLSKHSLNISSFVGLILVVGITAENAFLVAWKFKETRGRLRERLEASLKDRFIPLVMTHLATFGALLPLAVGQGTGLDMERSLAVAVMGGLAGSFLSSTFLIPSLLNIFEKERHVPEREERS</sequence>
<dbReference type="AlphaFoldDB" id="A0A059XWN0"/>
<dbReference type="InterPro" id="IPR001036">
    <property type="entry name" value="Acrflvin-R"/>
</dbReference>
<dbReference type="Gene3D" id="3.30.70.1440">
    <property type="entry name" value="Multidrug efflux transporter AcrB pore domain"/>
    <property type="match status" value="1"/>
</dbReference>
<dbReference type="Gene3D" id="3.30.2090.10">
    <property type="entry name" value="Multidrug efflux transporter AcrB TolC docking domain, DN and DC subdomains"/>
    <property type="match status" value="2"/>
</dbReference>
<dbReference type="KEGG" id="lfp:Y981_12485"/>
<dbReference type="SUPFAM" id="SSF82866">
    <property type="entry name" value="Multidrug efflux transporter AcrB transmembrane domain"/>
    <property type="match status" value="2"/>
</dbReference>
<dbReference type="SUPFAM" id="SSF82714">
    <property type="entry name" value="Multidrug efflux transporter AcrB TolC docking domain, DN and DC subdomains"/>
    <property type="match status" value="2"/>
</dbReference>
<keyword evidence="1" id="KW-1133">Transmembrane helix</keyword>
<evidence type="ECO:0000313" key="2">
    <source>
        <dbReference type="EMBL" id="AIA31258.1"/>
    </source>
</evidence>
<dbReference type="GO" id="GO:0042910">
    <property type="term" value="F:xenobiotic transmembrane transporter activity"/>
    <property type="evidence" value="ECO:0007669"/>
    <property type="project" value="TreeGrafter"/>
</dbReference>
<keyword evidence="1" id="KW-0472">Membrane</keyword>
<dbReference type="Pfam" id="PF00873">
    <property type="entry name" value="ACR_tran"/>
    <property type="match status" value="1"/>
</dbReference>
<name>A0A059XWN0_9BACT</name>
<dbReference type="Gene3D" id="3.30.70.1320">
    <property type="entry name" value="Multidrug efflux transporter AcrB pore domain like"/>
    <property type="match status" value="1"/>
</dbReference>
<dbReference type="Gene3D" id="3.30.70.1430">
    <property type="entry name" value="Multidrug efflux transporter AcrB pore domain"/>
    <property type="match status" value="2"/>
</dbReference>
<reference evidence="2 3" key="2">
    <citation type="journal article" date="2015" name="Biomed. Res. Int.">
        <title>Effects of Arsenite Resistance on the Growth and Functional Gene Expression of Leptospirillum ferriphilum and Acidithiobacillus thiooxidans in Pure Culture and Coculture.</title>
        <authorList>
            <person name="Jiang H."/>
            <person name="Liang Y."/>
            <person name="Yin H."/>
            <person name="Xiao Y."/>
            <person name="Guo X."/>
            <person name="Xu Y."/>
            <person name="Hu Q."/>
            <person name="Liu H."/>
            <person name="Liu X."/>
        </authorList>
    </citation>
    <scope>NUCLEOTIDE SEQUENCE [LARGE SCALE GENOMIC DNA]</scope>
    <source>
        <strain evidence="2 3">YSK</strain>
    </source>
</reference>
<dbReference type="PRINTS" id="PR00702">
    <property type="entry name" value="ACRIFLAVINRP"/>
</dbReference>
<feature type="transmembrane region" description="Helical" evidence="1">
    <location>
        <begin position="890"/>
        <end position="912"/>
    </location>
</feature>
<reference evidence="3" key="1">
    <citation type="submission" date="2014-02" db="EMBL/GenBank/DDBJ databases">
        <title>Complete genome sequence and comparative genomic analysis of the nitrogen-fixing bacterium Leptospirillum ferriphilum YSK.</title>
        <authorList>
            <person name="Guo X."/>
            <person name="Yin H."/>
            <person name="Liang Y."/>
            <person name="Hu Q."/>
            <person name="Ma L."/>
            <person name="Xiao Y."/>
            <person name="Zhang X."/>
            <person name="Qiu G."/>
            <person name="Liu X."/>
        </authorList>
    </citation>
    <scope>NUCLEOTIDE SEQUENCE [LARGE SCALE GENOMIC DNA]</scope>
    <source>
        <strain evidence="3">YSK</strain>
    </source>
</reference>
<protein>
    <submittedName>
        <fullName evidence="2">Acriflavin resistance protein</fullName>
    </submittedName>
</protein>
<feature type="transmembrane region" description="Helical" evidence="1">
    <location>
        <begin position="964"/>
        <end position="990"/>
    </location>
</feature>
<feature type="transmembrane region" description="Helical" evidence="1">
    <location>
        <begin position="933"/>
        <end position="952"/>
    </location>
</feature>
<dbReference type="HOGENOM" id="CLU_002755_1_2_0"/>